<evidence type="ECO:0000313" key="1">
    <source>
        <dbReference type="EMBL" id="ANI16994.1"/>
    </source>
</evidence>
<dbReference type="Pfam" id="PF12021">
    <property type="entry name" value="DUF3509"/>
    <property type="match status" value="1"/>
</dbReference>
<name>A0A1A9KHL9_9PSED</name>
<organism evidence="1 3">
    <name type="scientific">Pseudomonas citronellolis</name>
    <dbReference type="NCBI Taxonomy" id="53408"/>
    <lineage>
        <taxon>Bacteria</taxon>
        <taxon>Pseudomonadati</taxon>
        <taxon>Pseudomonadota</taxon>
        <taxon>Gammaproteobacteria</taxon>
        <taxon>Pseudomonadales</taxon>
        <taxon>Pseudomonadaceae</taxon>
        <taxon>Pseudomonas</taxon>
    </lineage>
</organism>
<evidence type="ECO:0000313" key="3">
    <source>
        <dbReference type="Proteomes" id="UP000077748"/>
    </source>
</evidence>
<dbReference type="EMBL" id="JARJLR010000534">
    <property type="protein sequence ID" value="MDF3846428.1"/>
    <property type="molecule type" value="Genomic_DNA"/>
</dbReference>
<proteinExistence type="predicted"/>
<protein>
    <submittedName>
        <fullName evidence="2">DUF3509 domain-containing protein</fullName>
    </submittedName>
</protein>
<dbReference type="RefSeq" id="WP_009616381.1">
    <property type="nucleotide sequence ID" value="NZ_BDGS01000001.1"/>
</dbReference>
<dbReference type="InterPro" id="IPR021898">
    <property type="entry name" value="DUF3509"/>
</dbReference>
<accession>A0A1A9KHL9</accession>
<gene>
    <name evidence="1" type="ORF">A9C11_24770</name>
    <name evidence="2" type="ORF">P3W55_32440</name>
</gene>
<reference evidence="1 3" key="1">
    <citation type="submission" date="2016-05" db="EMBL/GenBank/DDBJ databases">
        <title>Genome Sequence of Pseudomonas citronellolis Strain SJTE-3, an Estrogens and Persistent Organic Pollutants degradation strain.</title>
        <authorList>
            <person name="Liang R."/>
        </authorList>
    </citation>
    <scope>NUCLEOTIDE SEQUENCE [LARGE SCALE GENOMIC DNA]</scope>
    <source>
        <strain evidence="1 3">SJTE-3</strain>
    </source>
</reference>
<sequence length="94" mass="10322">MDRLEPLLAAIFSQYAHDLGPARPDGGRVLSLSTSEGEVVLRRVLSGEQLADERNCQEALEAISRDLAVQEGRICNDVILALRQRAAQVLSYDT</sequence>
<dbReference type="Proteomes" id="UP001220662">
    <property type="component" value="Unassembled WGS sequence"/>
</dbReference>
<evidence type="ECO:0000313" key="2">
    <source>
        <dbReference type="EMBL" id="MDF3846428.1"/>
    </source>
</evidence>
<dbReference type="Proteomes" id="UP000077748">
    <property type="component" value="Chromosome"/>
</dbReference>
<dbReference type="AlphaFoldDB" id="A0A1A9KHL9"/>
<dbReference type="EMBL" id="CP015878">
    <property type="protein sequence ID" value="ANI16994.1"/>
    <property type="molecule type" value="Genomic_DNA"/>
</dbReference>
<reference evidence="2" key="2">
    <citation type="submission" date="2023-03" db="EMBL/GenBank/DDBJ databases">
        <title>Draft assemblies of triclosan tolerant bacteria isolated from returned activated sludge.</title>
        <authorList>
            <person name="Van Hamelsveld S."/>
        </authorList>
    </citation>
    <scope>NUCLEOTIDE SEQUENCE</scope>
    <source>
        <strain evidence="2">GW210015_S63</strain>
    </source>
</reference>